<dbReference type="EMBL" id="JRRC01235544">
    <property type="protein sequence ID" value="KHG02035.1"/>
    <property type="molecule type" value="Genomic_DNA"/>
</dbReference>
<evidence type="ECO:0000313" key="2">
    <source>
        <dbReference type="Proteomes" id="UP000032142"/>
    </source>
</evidence>
<keyword evidence="2" id="KW-1185">Reference proteome</keyword>
<organism evidence="1 2">
    <name type="scientific">Gossypium arboreum</name>
    <name type="common">Tree cotton</name>
    <name type="synonym">Gossypium nanking</name>
    <dbReference type="NCBI Taxonomy" id="29729"/>
    <lineage>
        <taxon>Eukaryota</taxon>
        <taxon>Viridiplantae</taxon>
        <taxon>Streptophyta</taxon>
        <taxon>Embryophyta</taxon>
        <taxon>Tracheophyta</taxon>
        <taxon>Spermatophyta</taxon>
        <taxon>Magnoliopsida</taxon>
        <taxon>eudicotyledons</taxon>
        <taxon>Gunneridae</taxon>
        <taxon>Pentapetalae</taxon>
        <taxon>rosids</taxon>
        <taxon>malvids</taxon>
        <taxon>Malvales</taxon>
        <taxon>Malvaceae</taxon>
        <taxon>Malvoideae</taxon>
        <taxon>Gossypium</taxon>
    </lineage>
</organism>
<protein>
    <submittedName>
        <fullName evidence="1">Uncharacterized protein</fullName>
    </submittedName>
</protein>
<gene>
    <name evidence="1" type="ORF">F383_39332</name>
</gene>
<name>A0A0B0MMM7_GOSAR</name>
<dbReference type="Proteomes" id="UP000032142">
    <property type="component" value="Unassembled WGS sequence"/>
</dbReference>
<evidence type="ECO:0000313" key="1">
    <source>
        <dbReference type="EMBL" id="KHG02035.1"/>
    </source>
</evidence>
<accession>A0A0B0MMM7</accession>
<sequence length="27" mass="3052">MNLNLIHKKITHIDTQSITISKTNSSL</sequence>
<proteinExistence type="predicted"/>
<reference evidence="2" key="1">
    <citation type="submission" date="2014-09" db="EMBL/GenBank/DDBJ databases">
        <authorList>
            <person name="Mudge J."/>
            <person name="Ramaraj T."/>
            <person name="Lindquist I.E."/>
            <person name="Bharti A.K."/>
            <person name="Sundararajan A."/>
            <person name="Cameron C.T."/>
            <person name="Woodward J.E."/>
            <person name="May G.D."/>
            <person name="Brubaker C."/>
            <person name="Broadhvest J."/>
            <person name="Wilkins T.A."/>
        </authorList>
    </citation>
    <scope>NUCLEOTIDE SEQUENCE</scope>
    <source>
        <strain evidence="2">cv. AKA8401</strain>
    </source>
</reference>
<dbReference type="AlphaFoldDB" id="A0A0B0MMM7"/>
<comment type="caution">
    <text evidence="1">The sequence shown here is derived from an EMBL/GenBank/DDBJ whole genome shotgun (WGS) entry which is preliminary data.</text>
</comment>